<evidence type="ECO:0000256" key="2">
    <source>
        <dbReference type="SAM" id="SignalP"/>
    </source>
</evidence>
<evidence type="ECO:0008006" key="5">
    <source>
        <dbReference type="Google" id="ProtNLM"/>
    </source>
</evidence>
<evidence type="ECO:0000256" key="1">
    <source>
        <dbReference type="SAM" id="MobiDB-lite"/>
    </source>
</evidence>
<evidence type="ECO:0000313" key="4">
    <source>
        <dbReference type="Proteomes" id="UP000661077"/>
    </source>
</evidence>
<dbReference type="Proteomes" id="UP000661077">
    <property type="component" value="Unassembled WGS sequence"/>
</dbReference>
<reference evidence="3 4" key="1">
    <citation type="journal article" date="2021" name="Int. J. Syst. Evol. Microbiol.">
        <title>Steroidobacter gossypii sp. nov., isolated from soil of cotton cropping field.</title>
        <authorList>
            <person name="Huang R."/>
            <person name="Yang S."/>
            <person name="Zhen C."/>
            <person name="Liu W."/>
        </authorList>
    </citation>
    <scope>NUCLEOTIDE SEQUENCE [LARGE SCALE GENOMIC DNA]</scope>
    <source>
        <strain evidence="3 4">S1-65</strain>
    </source>
</reference>
<organism evidence="3 4">
    <name type="scientific">Steroidobacter gossypii</name>
    <dbReference type="NCBI Taxonomy" id="2805490"/>
    <lineage>
        <taxon>Bacteria</taxon>
        <taxon>Pseudomonadati</taxon>
        <taxon>Pseudomonadota</taxon>
        <taxon>Gammaproteobacteria</taxon>
        <taxon>Steroidobacterales</taxon>
        <taxon>Steroidobacteraceae</taxon>
        <taxon>Steroidobacter</taxon>
    </lineage>
</organism>
<dbReference type="RefSeq" id="WP_203166333.1">
    <property type="nucleotide sequence ID" value="NZ_JAEVLS010000001.1"/>
</dbReference>
<name>A0ABS1WTT2_9GAMM</name>
<feature type="chain" id="PRO_5046816445" description="Lipoprotein" evidence="2">
    <location>
        <begin position="25"/>
        <end position="153"/>
    </location>
</feature>
<keyword evidence="2" id="KW-0732">Signal</keyword>
<keyword evidence="4" id="KW-1185">Reference proteome</keyword>
<feature type="signal peptide" evidence="2">
    <location>
        <begin position="1"/>
        <end position="24"/>
    </location>
</feature>
<feature type="compositionally biased region" description="Basic and acidic residues" evidence="1">
    <location>
        <begin position="144"/>
        <end position="153"/>
    </location>
</feature>
<evidence type="ECO:0000313" key="3">
    <source>
        <dbReference type="EMBL" id="MBM0104383.1"/>
    </source>
</evidence>
<proteinExistence type="predicted"/>
<gene>
    <name evidence="3" type="ORF">JM946_06480</name>
</gene>
<accession>A0ABS1WTT2</accession>
<dbReference type="EMBL" id="JAEVLS010000001">
    <property type="protein sequence ID" value="MBM0104383.1"/>
    <property type="molecule type" value="Genomic_DNA"/>
</dbReference>
<feature type="region of interest" description="Disordered" evidence="1">
    <location>
        <begin position="126"/>
        <end position="153"/>
    </location>
</feature>
<feature type="compositionally biased region" description="Pro residues" evidence="1">
    <location>
        <begin position="127"/>
        <end position="136"/>
    </location>
</feature>
<sequence>MKRHLLLAGAVVACCAGVAWSATAIPDDPIEYSGCIRWGFEEAFFVPLPNTSYEKWWITAVPDDFAEMMTGIPGDGHSRVMFARVYATVGPEGRYGHLGMGSREIAIGAIVELRQFEAADGSCAMWTPPPPVPPPEANTRRVPTRNDKASMLA</sequence>
<protein>
    <recommendedName>
        <fullName evidence="5">Lipoprotein</fullName>
    </recommendedName>
</protein>
<comment type="caution">
    <text evidence="3">The sequence shown here is derived from an EMBL/GenBank/DDBJ whole genome shotgun (WGS) entry which is preliminary data.</text>
</comment>